<organism evidence="2 3">
    <name type="scientific">Nematocida displodere</name>
    <dbReference type="NCBI Taxonomy" id="1805483"/>
    <lineage>
        <taxon>Eukaryota</taxon>
        <taxon>Fungi</taxon>
        <taxon>Fungi incertae sedis</taxon>
        <taxon>Microsporidia</taxon>
        <taxon>Nematocida</taxon>
    </lineage>
</organism>
<comment type="caution">
    <text evidence="2">The sequence shown here is derived from an EMBL/GenBank/DDBJ whole genome shotgun (WGS) entry which is preliminary data.</text>
</comment>
<name>A0A177ECL1_9MICR</name>
<dbReference type="InterPro" id="IPR013087">
    <property type="entry name" value="Znf_C2H2_type"/>
</dbReference>
<dbReference type="GO" id="GO:0005681">
    <property type="term" value="C:spliceosomal complex"/>
    <property type="evidence" value="ECO:0007669"/>
    <property type="project" value="InterPro"/>
</dbReference>
<dbReference type="GO" id="GO:0000398">
    <property type="term" value="P:mRNA splicing, via spliceosome"/>
    <property type="evidence" value="ECO:0007669"/>
    <property type="project" value="InterPro"/>
</dbReference>
<dbReference type="GO" id="GO:0003723">
    <property type="term" value="F:RNA binding"/>
    <property type="evidence" value="ECO:0007669"/>
    <property type="project" value="InterPro"/>
</dbReference>
<evidence type="ECO:0000259" key="1">
    <source>
        <dbReference type="PROSITE" id="PS00028"/>
    </source>
</evidence>
<dbReference type="OrthoDB" id="2196072at2759"/>
<dbReference type="SUPFAM" id="SSF57667">
    <property type="entry name" value="beta-beta-alpha zinc fingers"/>
    <property type="match status" value="1"/>
</dbReference>
<gene>
    <name evidence="2" type="ORF">NEDG_00826</name>
</gene>
<dbReference type="InterPro" id="IPR036236">
    <property type="entry name" value="Znf_C2H2_sf"/>
</dbReference>
<dbReference type="PROSITE" id="PS00028">
    <property type="entry name" value="ZINC_FINGER_C2H2_1"/>
    <property type="match status" value="1"/>
</dbReference>
<sequence length="327" mass="37139">MKGEGSTARFLYAALRRYTAIFLGASAEAAELRGPSFLLSARQRKRRAISDISTCLLQIKRHALGQRVDISLPTSRASARASSVEPIDFSQIHQDFSIAVSYSSFLTSLSEETEGRFLNVYRSVYEEVLVKKAVIVYLKKRTFKALPPSLHRCISVVATSFCLACKRPISHKMTLRHKASKAHRKEEPKYLRLTQALSNSILSRCSQYLRVFKTELKAAATDAMPHAVTKISLAPIRMKSSPASSSWWTKKHLLDIKYSCSLCDREFFGQRYFLHHFSQKPHREALKALHIHNYKDFEGITTKEGVLERSSLYFNHQPSPSPNTKLN</sequence>
<proteinExistence type="predicted"/>
<feature type="domain" description="C2H2-type" evidence="1">
    <location>
        <begin position="260"/>
        <end position="282"/>
    </location>
</feature>
<protein>
    <recommendedName>
        <fullName evidence="1">C2H2-type domain-containing protein</fullName>
    </recommendedName>
</protein>
<dbReference type="Pfam" id="PF11931">
    <property type="entry name" value="SF3a60_Prp9_C"/>
    <property type="match status" value="1"/>
</dbReference>
<dbReference type="InterPro" id="IPR024598">
    <property type="entry name" value="SF3a60/Prp9_C"/>
</dbReference>
<dbReference type="VEuPathDB" id="MicrosporidiaDB:NEDG_00826"/>
<dbReference type="GeneID" id="93647176"/>
<accession>A0A177ECL1</accession>
<dbReference type="AlphaFoldDB" id="A0A177ECL1"/>
<evidence type="ECO:0000313" key="3">
    <source>
        <dbReference type="Proteomes" id="UP000185944"/>
    </source>
</evidence>
<dbReference type="RefSeq" id="XP_067544341.1">
    <property type="nucleotide sequence ID" value="XM_067688244.1"/>
</dbReference>
<dbReference type="Proteomes" id="UP000185944">
    <property type="component" value="Unassembled WGS sequence"/>
</dbReference>
<evidence type="ECO:0000313" key="2">
    <source>
        <dbReference type="EMBL" id="OAG29693.1"/>
    </source>
</evidence>
<keyword evidence="3" id="KW-1185">Reference proteome</keyword>
<dbReference type="EMBL" id="LTDL01000040">
    <property type="protein sequence ID" value="OAG29693.1"/>
    <property type="molecule type" value="Genomic_DNA"/>
</dbReference>
<reference evidence="2 3" key="1">
    <citation type="submission" date="2016-02" db="EMBL/GenBank/DDBJ databases">
        <title>Discovery of a natural microsporidian pathogen with a broad tissue tropism in Caenorhabditis elegans.</title>
        <authorList>
            <person name="Luallen R.J."/>
            <person name="Reinke A.W."/>
            <person name="Tong L."/>
            <person name="Botts M.R."/>
            <person name="Felix M.-A."/>
            <person name="Troemel E.R."/>
        </authorList>
    </citation>
    <scope>NUCLEOTIDE SEQUENCE [LARGE SCALE GENOMIC DNA]</scope>
    <source>
        <strain evidence="2 3">JUm2807</strain>
    </source>
</reference>